<reference evidence="5 6" key="1">
    <citation type="submission" date="2016-06" db="EMBL/GenBank/DDBJ databases">
        <title>Respiratory ammonification of nitrate coupled to the oxidation of elemental sulfur in deep-sea autotrophic thermophilic bacteria.</title>
        <authorList>
            <person name="Slobodkina G.B."/>
            <person name="Mardanov A.V."/>
            <person name="Ravin N.V."/>
            <person name="Frolova A.A."/>
            <person name="Viryasiv M.B."/>
            <person name="Chernyh N.A."/>
            <person name="Bonch-Osmolovskaya E.A."/>
            <person name="Slobodkin A.I."/>
        </authorList>
    </citation>
    <scope>NUCLEOTIDE SEQUENCE [LARGE SCALE GENOMIC DNA]</scope>
    <source>
        <strain evidence="5 6">S69</strain>
    </source>
</reference>
<evidence type="ECO:0000259" key="4">
    <source>
        <dbReference type="PROSITE" id="PS51379"/>
    </source>
</evidence>
<dbReference type="GO" id="GO:0046872">
    <property type="term" value="F:metal ion binding"/>
    <property type="evidence" value="ECO:0007669"/>
    <property type="project" value="UniProtKB-KW"/>
</dbReference>
<keyword evidence="1" id="KW-0479">Metal-binding</keyword>
<dbReference type="InterPro" id="IPR027417">
    <property type="entry name" value="P-loop_NTPase"/>
</dbReference>
<dbReference type="PROSITE" id="PS51379">
    <property type="entry name" value="4FE4S_FER_2"/>
    <property type="match status" value="2"/>
</dbReference>
<comment type="caution">
    <text evidence="5">The sequence shown here is derived from an EMBL/GenBank/DDBJ whole genome shotgun (WGS) entry which is preliminary data.</text>
</comment>
<dbReference type="PANTHER" id="PTHR43063">
    <property type="entry name" value="4FE-4S CLUSTER CONTAINING PARA FAMILY ATPASE PROTEIN"/>
    <property type="match status" value="1"/>
</dbReference>
<protein>
    <submittedName>
        <fullName evidence="5">MinD superfamily P-loop ATPase containing an inserted ferredoxin domain</fullName>
    </submittedName>
</protein>
<dbReference type="OrthoDB" id="9778602at2"/>
<keyword evidence="6" id="KW-1185">Reference proteome</keyword>
<feature type="domain" description="4Fe-4S ferredoxin-type" evidence="4">
    <location>
        <begin position="91"/>
        <end position="120"/>
    </location>
</feature>
<dbReference type="Proteomes" id="UP000093080">
    <property type="component" value="Unassembled WGS sequence"/>
</dbReference>
<keyword evidence="2" id="KW-0408">Iron</keyword>
<dbReference type="RefSeq" id="WP_067617904.1">
    <property type="nucleotide sequence ID" value="NZ_MAGO01000006.1"/>
</dbReference>
<dbReference type="EMBL" id="MAGO01000006">
    <property type="protein sequence ID" value="OCC15191.1"/>
    <property type="molecule type" value="Genomic_DNA"/>
</dbReference>
<feature type="domain" description="4Fe-4S ferredoxin-type" evidence="4">
    <location>
        <begin position="62"/>
        <end position="88"/>
    </location>
</feature>
<dbReference type="InterPro" id="IPR017896">
    <property type="entry name" value="4Fe4S_Fe-S-bd"/>
</dbReference>
<evidence type="ECO:0000256" key="1">
    <source>
        <dbReference type="ARBA" id="ARBA00022723"/>
    </source>
</evidence>
<name>A0A1B9F5Z6_9BACT</name>
<dbReference type="PROSITE" id="PS00198">
    <property type="entry name" value="4FE4S_FER_1"/>
    <property type="match status" value="1"/>
</dbReference>
<evidence type="ECO:0000313" key="6">
    <source>
        <dbReference type="Proteomes" id="UP000093080"/>
    </source>
</evidence>
<proteinExistence type="predicted"/>
<dbReference type="SUPFAM" id="SSF54862">
    <property type="entry name" value="4Fe-4S ferredoxins"/>
    <property type="match status" value="1"/>
</dbReference>
<dbReference type="PATRIC" id="fig|1156395.6.peg.1325"/>
<dbReference type="Pfam" id="PF01656">
    <property type="entry name" value="CbiA"/>
    <property type="match status" value="1"/>
</dbReference>
<dbReference type="Gene3D" id="3.40.50.300">
    <property type="entry name" value="P-loop containing nucleotide triphosphate hydrolases"/>
    <property type="match status" value="1"/>
</dbReference>
<evidence type="ECO:0000256" key="2">
    <source>
        <dbReference type="ARBA" id="ARBA00023004"/>
    </source>
</evidence>
<gene>
    <name evidence="5" type="ORF">DBT_1311</name>
</gene>
<dbReference type="Pfam" id="PF00037">
    <property type="entry name" value="Fer4"/>
    <property type="match status" value="2"/>
</dbReference>
<dbReference type="AlphaFoldDB" id="A0A1B9F5Z6"/>
<dbReference type="STRING" id="1156395.DBT_1311"/>
<sequence length="287" mass="31492">MRIAIASGKGGSGKTSFSVLLAYYLRNKLKHPVKYLDCDCEAPNGHLFFDVDFKGSRSVEVECPDIDESLCDYCGLCRDICKFSAITVFGKSIMTFPDMCHSCGGCFRVCPNGAINKQSRMIGEIRWGESRKVEGLSFVQGSLRIGEAMSPPLIKEVLNTRFWNEPGTVEIVDSPPGTSCPVVTSIKDADYVILIGESTPFGLHDLKIMATVARKIGVPFGVIANKAREKTELIGNWCSASGVEFLGSLPFSMEFARAYAGGGDIFEIMEEEKDSQELLWHVAKMVK</sequence>
<organism evidence="5 6">
    <name type="scientific">Dissulfuribacter thermophilus</name>
    <dbReference type="NCBI Taxonomy" id="1156395"/>
    <lineage>
        <taxon>Bacteria</taxon>
        <taxon>Pseudomonadati</taxon>
        <taxon>Thermodesulfobacteriota</taxon>
        <taxon>Dissulfuribacteria</taxon>
        <taxon>Dissulfuribacterales</taxon>
        <taxon>Dissulfuribacteraceae</taxon>
        <taxon>Dissulfuribacter</taxon>
    </lineage>
</organism>
<dbReference type="Gene3D" id="3.30.70.20">
    <property type="match status" value="1"/>
</dbReference>
<accession>A0A1B9F5Z6</accession>
<dbReference type="GO" id="GO:0051536">
    <property type="term" value="F:iron-sulfur cluster binding"/>
    <property type="evidence" value="ECO:0007669"/>
    <property type="project" value="UniProtKB-KW"/>
</dbReference>
<evidence type="ECO:0000313" key="5">
    <source>
        <dbReference type="EMBL" id="OCC15191.1"/>
    </source>
</evidence>
<evidence type="ECO:0000256" key="3">
    <source>
        <dbReference type="ARBA" id="ARBA00023014"/>
    </source>
</evidence>
<dbReference type="InterPro" id="IPR017900">
    <property type="entry name" value="4Fe4S_Fe_S_CS"/>
</dbReference>
<dbReference type="PANTHER" id="PTHR43063:SF1">
    <property type="entry name" value="4FE-4S CLUSTER CONTAINING PARA FAMILY ATPASE PROTEIN"/>
    <property type="match status" value="1"/>
</dbReference>
<dbReference type="InterPro" id="IPR002586">
    <property type="entry name" value="CobQ/CobB/MinD/ParA_Nub-bd_dom"/>
</dbReference>
<keyword evidence="3" id="KW-0411">Iron-sulfur</keyword>
<dbReference type="SUPFAM" id="SSF52540">
    <property type="entry name" value="P-loop containing nucleoside triphosphate hydrolases"/>
    <property type="match status" value="1"/>
</dbReference>